<sequence>MPFDIAWSVADTTGVAHQSVRIRKDGAVVYQTDLDGAARILTVDQSKYLPENGAELIIDVTVQGGSTLTTTASRGATVSYTPPAAPTANIDIDGSNLSIMVTAIAGTPKDGQPKTEWMAVTRLLDGNELTLSARLADGRQTIDRLPPLNRKIGYRITAHAASGAVSETIVTTTVTTDMCMLNFGTDAGEAIPIGGGFDIGEKQSHDTEEYHFELGSDTDLPASYSSRRLDNQITASTTLDYLDGQLYQRIRRLARANTYAWWRNVDGTRAFVKAAISTHIKAKGPTATLDIDMTEILWEEPNN</sequence>
<evidence type="ECO:0000313" key="2">
    <source>
        <dbReference type="Proteomes" id="UP000437631"/>
    </source>
</evidence>
<evidence type="ECO:0008006" key="3">
    <source>
        <dbReference type="Google" id="ProtNLM"/>
    </source>
</evidence>
<evidence type="ECO:0000313" key="1">
    <source>
        <dbReference type="EMBL" id="KAB5746948.1"/>
    </source>
</evidence>
<reference evidence="1 2" key="1">
    <citation type="journal article" date="2019" name="Nat. Med.">
        <title>A library of human gut bacterial isolates paired with longitudinal multiomics data enables mechanistic microbiome research.</title>
        <authorList>
            <person name="Poyet M."/>
            <person name="Groussin M."/>
            <person name="Gibbons S.M."/>
            <person name="Avila-Pacheco J."/>
            <person name="Jiang X."/>
            <person name="Kearney S.M."/>
            <person name="Perrotta A.R."/>
            <person name="Berdy B."/>
            <person name="Zhao S."/>
            <person name="Lieberman T.D."/>
            <person name="Swanson P.K."/>
            <person name="Smith M."/>
            <person name="Roesemann S."/>
            <person name="Alexander J.E."/>
            <person name="Rich S.A."/>
            <person name="Livny J."/>
            <person name="Vlamakis H."/>
            <person name="Clish C."/>
            <person name="Bullock K."/>
            <person name="Deik A."/>
            <person name="Scott J."/>
            <person name="Pierce K.A."/>
            <person name="Xavier R.J."/>
            <person name="Alm E.J."/>
        </authorList>
    </citation>
    <scope>NUCLEOTIDE SEQUENCE [LARGE SCALE GENOMIC DNA]</scope>
    <source>
        <strain evidence="1 2">BIOML-A190</strain>
    </source>
</reference>
<proteinExistence type="predicted"/>
<organism evidence="1 2">
    <name type="scientific">Bifidobacterium adolescentis</name>
    <dbReference type="NCBI Taxonomy" id="1680"/>
    <lineage>
        <taxon>Bacteria</taxon>
        <taxon>Bacillati</taxon>
        <taxon>Actinomycetota</taxon>
        <taxon>Actinomycetes</taxon>
        <taxon>Bifidobacteriales</taxon>
        <taxon>Bifidobacteriaceae</taxon>
        <taxon>Bifidobacterium</taxon>
    </lineage>
</organism>
<comment type="caution">
    <text evidence="1">The sequence shown here is derived from an EMBL/GenBank/DDBJ whole genome shotgun (WGS) entry which is preliminary data.</text>
</comment>
<gene>
    <name evidence="1" type="ORF">GA752_05035</name>
</gene>
<accession>A0A7J5MXY3</accession>
<dbReference type="EMBL" id="WDLT01000004">
    <property type="protein sequence ID" value="KAB5746948.1"/>
    <property type="molecule type" value="Genomic_DNA"/>
</dbReference>
<dbReference type="Proteomes" id="UP000437631">
    <property type="component" value="Unassembled WGS sequence"/>
</dbReference>
<protein>
    <recommendedName>
        <fullName evidence="3">Phage tail protein</fullName>
    </recommendedName>
</protein>
<dbReference type="AlphaFoldDB" id="A0A7J5MXY3"/>
<name>A0A7J5MXY3_BIFAD</name>